<feature type="chain" id="PRO_5005191256" evidence="1">
    <location>
        <begin position="23"/>
        <end position="355"/>
    </location>
</feature>
<evidence type="ECO:0000256" key="1">
    <source>
        <dbReference type="SAM" id="SignalP"/>
    </source>
</evidence>
<keyword evidence="1" id="KW-0732">Signal</keyword>
<sequence>MKCLFFFLSGALFALLSWPAASLVDFKTWDFDLFGSKGKDLFGLKNILGDKNATTEGGEKEKGSLFGLSKVFDGFKFDFPSLKEKEKEKKKEQGCFEGDASTLPVFEANPPDGEWCLPTGETSTILEEYRTFKANNPGLHAILEAGSGLFLNVDADMSSCTGDEFADVVQWASNGASSIEIDARGYTFDNLVRVSDETNPGDPSLEISGNAATDEADNTVTLDGDILFPCLQNTASTVVKDPSPNVLTGFNQLVSARFLLAIFKDDLEAIHGFNSLTELGGVSVNNNPNLVEISGFGSFNPTNQFRQANSVQIFANADGASLAVAPNLDAAASAWATANPESCYRAGADASQVCP</sequence>
<protein>
    <submittedName>
        <fullName evidence="2">Uncharacterized protein</fullName>
    </submittedName>
</protein>
<reference evidence="2" key="1">
    <citation type="submission" date="2014-11" db="EMBL/GenBank/DDBJ databases">
        <authorList>
            <person name="Otto D Thomas"/>
            <person name="Naeem Raeece"/>
        </authorList>
    </citation>
    <scope>NUCLEOTIDE SEQUENCE</scope>
</reference>
<evidence type="ECO:0000313" key="2">
    <source>
        <dbReference type="EMBL" id="CEM41289.1"/>
    </source>
</evidence>
<proteinExistence type="predicted"/>
<dbReference type="PhylomeDB" id="A0A0G4HBA8"/>
<dbReference type="VEuPathDB" id="CryptoDB:Cvel_931"/>
<accession>A0A0G4HBA8</accession>
<name>A0A0G4HBA8_9ALVE</name>
<dbReference type="AlphaFoldDB" id="A0A0G4HBA8"/>
<gene>
    <name evidence="2" type="ORF">Cvel_931</name>
</gene>
<feature type="signal peptide" evidence="1">
    <location>
        <begin position="1"/>
        <end position="22"/>
    </location>
</feature>
<dbReference type="EMBL" id="CDMZ01002202">
    <property type="protein sequence ID" value="CEM41289.1"/>
    <property type="molecule type" value="Genomic_DNA"/>
</dbReference>
<organism evidence="2">
    <name type="scientific">Chromera velia CCMP2878</name>
    <dbReference type="NCBI Taxonomy" id="1169474"/>
    <lineage>
        <taxon>Eukaryota</taxon>
        <taxon>Sar</taxon>
        <taxon>Alveolata</taxon>
        <taxon>Colpodellida</taxon>
        <taxon>Chromeraceae</taxon>
        <taxon>Chromera</taxon>
    </lineage>
</organism>